<dbReference type="InterPro" id="IPR053044">
    <property type="entry name" value="Metallo-hydrolase/TatD-type"/>
</dbReference>
<evidence type="ECO:0000313" key="3">
    <source>
        <dbReference type="Proteomes" id="UP000266861"/>
    </source>
</evidence>
<proteinExistence type="predicted"/>
<dbReference type="Gene3D" id="3.20.20.140">
    <property type="entry name" value="Metal-dependent hydrolases"/>
    <property type="match status" value="1"/>
</dbReference>
<dbReference type="InterPro" id="IPR001130">
    <property type="entry name" value="TatD-like"/>
</dbReference>
<dbReference type="Pfam" id="PF01026">
    <property type="entry name" value="TatD_DNase"/>
    <property type="match status" value="1"/>
</dbReference>
<feature type="region of interest" description="Disordered" evidence="1">
    <location>
        <begin position="103"/>
        <end position="131"/>
    </location>
</feature>
<accession>A0A397GHN0</accession>
<feature type="compositionally biased region" description="Low complexity" evidence="1">
    <location>
        <begin position="103"/>
        <end position="126"/>
    </location>
</feature>
<evidence type="ECO:0000256" key="1">
    <source>
        <dbReference type="SAM" id="MobiDB-lite"/>
    </source>
</evidence>
<dbReference type="InterPro" id="IPR032466">
    <property type="entry name" value="Metal_Hydrolase"/>
</dbReference>
<protein>
    <submittedName>
        <fullName evidence="2">Uncharacterized protein</fullName>
    </submittedName>
</protein>
<comment type="caution">
    <text evidence="2">The sequence shown here is derived from an EMBL/GenBank/DDBJ whole genome shotgun (WGS) entry which is preliminary data.</text>
</comment>
<name>A0A397GHN0_9GLOM</name>
<dbReference type="PANTHER" id="PTHR47345">
    <property type="entry name" value="CUT9-INTERACTING PROTEIN SCN1"/>
    <property type="match status" value="1"/>
</dbReference>
<evidence type="ECO:0000313" key="2">
    <source>
        <dbReference type="EMBL" id="RHZ47530.1"/>
    </source>
</evidence>
<dbReference type="AlphaFoldDB" id="A0A397GHN0"/>
<organism evidence="2 3">
    <name type="scientific">Diversispora epigaea</name>
    <dbReference type="NCBI Taxonomy" id="1348612"/>
    <lineage>
        <taxon>Eukaryota</taxon>
        <taxon>Fungi</taxon>
        <taxon>Fungi incertae sedis</taxon>
        <taxon>Mucoromycota</taxon>
        <taxon>Glomeromycotina</taxon>
        <taxon>Glomeromycetes</taxon>
        <taxon>Diversisporales</taxon>
        <taxon>Diversisporaceae</taxon>
        <taxon>Diversispora</taxon>
    </lineage>
</organism>
<sequence length="356" mass="41163">MENSENFQWSKVCDAHNHVHVDRENLSKIGELKTSRICLMGTRFEDWDIVSKVSIDFPDKVVPCFGYHPWFAHSVELLEEKNNSLNPRDHYLSILFEPNSTNKPTTTTNTIINQNNNSSSSNQGNENENENENDLSTFITFLSPPIPFNTWYSKLESLLKLHPQALIGEIGIDKISKLKHPKTKVMTKIQTSMEHQMKLMELQLDLAAKYNRAVSLHCVQSTGQIVQLLDRKVLNNYKNKNNQNFLPPRICLHSFGGSVDTIKALTSNQPKKKKKLPTQIYFSFSIVINERYNRLPELIKAVPEDRLLIESDFHSPDGMDELMERIIKLISEIKNWSPTFTVEKTRENFLRFIDET</sequence>
<dbReference type="PANTHER" id="PTHR47345:SF1">
    <property type="entry name" value="CUT9-INTERACTING PROTEIN SCN1"/>
    <property type="match status" value="1"/>
</dbReference>
<gene>
    <name evidence="2" type="ORF">Glove_578g33</name>
</gene>
<dbReference type="GO" id="GO:0016788">
    <property type="term" value="F:hydrolase activity, acting on ester bonds"/>
    <property type="evidence" value="ECO:0007669"/>
    <property type="project" value="InterPro"/>
</dbReference>
<dbReference type="EMBL" id="PQFF01000487">
    <property type="protein sequence ID" value="RHZ47530.1"/>
    <property type="molecule type" value="Genomic_DNA"/>
</dbReference>
<dbReference type="OrthoDB" id="413993at2759"/>
<reference evidence="2 3" key="1">
    <citation type="submission" date="2018-08" db="EMBL/GenBank/DDBJ databases">
        <title>Genome and evolution of the arbuscular mycorrhizal fungus Diversispora epigaea (formerly Glomus versiforme) and its bacterial endosymbionts.</title>
        <authorList>
            <person name="Sun X."/>
            <person name="Fei Z."/>
            <person name="Harrison M."/>
        </authorList>
    </citation>
    <scope>NUCLEOTIDE SEQUENCE [LARGE SCALE GENOMIC DNA]</scope>
    <source>
        <strain evidence="2 3">IT104</strain>
    </source>
</reference>
<dbReference type="Proteomes" id="UP000266861">
    <property type="component" value="Unassembled WGS sequence"/>
</dbReference>
<dbReference type="SUPFAM" id="SSF51556">
    <property type="entry name" value="Metallo-dependent hydrolases"/>
    <property type="match status" value="1"/>
</dbReference>
<keyword evidence="3" id="KW-1185">Reference proteome</keyword>